<reference evidence="4 5" key="1">
    <citation type="submission" date="2020-02" db="EMBL/GenBank/DDBJ databases">
        <title>Ideonella bacterium strain TBM-1.</title>
        <authorList>
            <person name="Chen W.-M."/>
        </authorList>
    </citation>
    <scope>NUCLEOTIDE SEQUENCE [LARGE SCALE GENOMIC DNA]</scope>
    <source>
        <strain evidence="4 5">TBM-1</strain>
    </source>
</reference>
<keyword evidence="1" id="KW-0175">Coiled coil</keyword>
<keyword evidence="3" id="KW-0472">Membrane</keyword>
<feature type="region of interest" description="Disordered" evidence="2">
    <location>
        <begin position="187"/>
        <end position="216"/>
    </location>
</feature>
<feature type="transmembrane region" description="Helical" evidence="3">
    <location>
        <begin position="21"/>
        <end position="43"/>
    </location>
</feature>
<dbReference type="InterPro" id="IPR007813">
    <property type="entry name" value="PilN"/>
</dbReference>
<feature type="coiled-coil region" evidence="1">
    <location>
        <begin position="47"/>
        <end position="91"/>
    </location>
</feature>
<sequence>MILINLLPHREARRKERKRMFLSGLGLAGLVGVAMTVFAFGIVQQMISSQEGRNARLQSEIGKLDQDISNIASLRNDIDALKARQKAVEDLQTNRNAPVLLLNELARQTPEGIYLTGLRQTGTLVALTGVAQSNDRVSEFLRNVGYNSEMLEKPELIDVKAGNVGTGKEARRALNFSIRVRIKPVEQQVAEGAKPGKPEAAKGVKAAASAPRGVSS</sequence>
<dbReference type="RefSeq" id="WP_163458206.1">
    <property type="nucleotide sequence ID" value="NZ_JAAGOH010000017.1"/>
</dbReference>
<keyword evidence="3" id="KW-1133">Transmembrane helix</keyword>
<evidence type="ECO:0000313" key="4">
    <source>
        <dbReference type="EMBL" id="NDY92353.1"/>
    </source>
</evidence>
<evidence type="ECO:0000256" key="1">
    <source>
        <dbReference type="SAM" id="Coils"/>
    </source>
</evidence>
<dbReference type="InterPro" id="IPR052534">
    <property type="entry name" value="Extracell_DNA_Util/SecSys_Comp"/>
</dbReference>
<feature type="compositionally biased region" description="Low complexity" evidence="2">
    <location>
        <begin position="203"/>
        <end position="216"/>
    </location>
</feature>
<dbReference type="EMBL" id="JAAGOH010000017">
    <property type="protein sequence ID" value="NDY92353.1"/>
    <property type="molecule type" value="Genomic_DNA"/>
</dbReference>
<evidence type="ECO:0000313" key="5">
    <source>
        <dbReference type="Proteomes" id="UP000484255"/>
    </source>
</evidence>
<gene>
    <name evidence="4" type="ORF">G3A44_14280</name>
</gene>
<protein>
    <submittedName>
        <fullName evidence="4">Fimbrial assembly protein</fullName>
    </submittedName>
</protein>
<accession>A0A7C9PHT9</accession>
<dbReference type="PANTHER" id="PTHR40278:SF2">
    <property type="entry name" value="TYPE IV PILUS INNER MEMBRANE COMPONENT PILN"/>
    <property type="match status" value="1"/>
</dbReference>
<keyword evidence="3" id="KW-0812">Transmembrane</keyword>
<name>A0A7C9PHT9_9BURK</name>
<keyword evidence="5" id="KW-1185">Reference proteome</keyword>
<evidence type="ECO:0000256" key="2">
    <source>
        <dbReference type="SAM" id="MobiDB-lite"/>
    </source>
</evidence>
<dbReference type="AlphaFoldDB" id="A0A7C9PHT9"/>
<dbReference type="Pfam" id="PF05137">
    <property type="entry name" value="PilN"/>
    <property type="match status" value="1"/>
</dbReference>
<dbReference type="Proteomes" id="UP000484255">
    <property type="component" value="Unassembled WGS sequence"/>
</dbReference>
<evidence type="ECO:0000256" key="3">
    <source>
        <dbReference type="SAM" id="Phobius"/>
    </source>
</evidence>
<dbReference type="PANTHER" id="PTHR40278">
    <property type="entry name" value="DNA UTILIZATION PROTEIN HOFN"/>
    <property type="match status" value="1"/>
</dbReference>
<organism evidence="4 5">
    <name type="scientific">Ideonella livida</name>
    <dbReference type="NCBI Taxonomy" id="2707176"/>
    <lineage>
        <taxon>Bacteria</taxon>
        <taxon>Pseudomonadati</taxon>
        <taxon>Pseudomonadota</taxon>
        <taxon>Betaproteobacteria</taxon>
        <taxon>Burkholderiales</taxon>
        <taxon>Sphaerotilaceae</taxon>
        <taxon>Ideonella</taxon>
    </lineage>
</organism>
<comment type="caution">
    <text evidence="4">The sequence shown here is derived from an EMBL/GenBank/DDBJ whole genome shotgun (WGS) entry which is preliminary data.</text>
</comment>
<dbReference type="GO" id="GO:0043683">
    <property type="term" value="P:type IV pilus assembly"/>
    <property type="evidence" value="ECO:0007669"/>
    <property type="project" value="TreeGrafter"/>
</dbReference>
<proteinExistence type="predicted"/>
<dbReference type="GO" id="GO:0043107">
    <property type="term" value="P:type IV pilus-dependent motility"/>
    <property type="evidence" value="ECO:0007669"/>
    <property type="project" value="TreeGrafter"/>
</dbReference>